<evidence type="ECO:0000313" key="4">
    <source>
        <dbReference type="Proteomes" id="UP001056012"/>
    </source>
</evidence>
<keyword evidence="1" id="KW-0175">Coiled coil</keyword>
<evidence type="ECO:0000256" key="1">
    <source>
        <dbReference type="SAM" id="Coils"/>
    </source>
</evidence>
<dbReference type="Proteomes" id="UP001056012">
    <property type="component" value="Chromosome 1"/>
</dbReference>
<keyword evidence="4" id="KW-1185">Reference proteome</keyword>
<protein>
    <submittedName>
        <fullName evidence="3">Uncharacterized protein</fullName>
    </submittedName>
</protein>
<reference evidence="3" key="1">
    <citation type="submission" date="2021-12" db="EMBL/GenBank/DDBJ databases">
        <title>Curvularia clavata genome.</title>
        <authorList>
            <person name="Cao Y."/>
        </authorList>
    </citation>
    <scope>NUCLEOTIDE SEQUENCE</scope>
    <source>
        <strain evidence="3">Yc1106</strain>
    </source>
</reference>
<feature type="compositionally biased region" description="Polar residues" evidence="2">
    <location>
        <begin position="412"/>
        <end position="423"/>
    </location>
</feature>
<dbReference type="VEuPathDB" id="FungiDB:yc1106_00333"/>
<name>A0A9Q9DNX8_CURCL</name>
<dbReference type="AlphaFoldDB" id="A0A9Q9DNX8"/>
<organism evidence="3 4">
    <name type="scientific">Curvularia clavata</name>
    <dbReference type="NCBI Taxonomy" id="95742"/>
    <lineage>
        <taxon>Eukaryota</taxon>
        <taxon>Fungi</taxon>
        <taxon>Dikarya</taxon>
        <taxon>Ascomycota</taxon>
        <taxon>Pezizomycotina</taxon>
        <taxon>Dothideomycetes</taxon>
        <taxon>Pleosporomycetidae</taxon>
        <taxon>Pleosporales</taxon>
        <taxon>Pleosporineae</taxon>
        <taxon>Pleosporaceae</taxon>
        <taxon>Curvularia</taxon>
    </lineage>
</organism>
<dbReference type="EMBL" id="CP089274">
    <property type="protein sequence ID" value="USP73059.1"/>
    <property type="molecule type" value="Genomic_DNA"/>
</dbReference>
<feature type="compositionally biased region" description="Basic and acidic residues" evidence="2">
    <location>
        <begin position="463"/>
        <end position="473"/>
    </location>
</feature>
<evidence type="ECO:0000313" key="3">
    <source>
        <dbReference type="EMBL" id="USP73059.1"/>
    </source>
</evidence>
<feature type="region of interest" description="Disordered" evidence="2">
    <location>
        <begin position="301"/>
        <end position="519"/>
    </location>
</feature>
<gene>
    <name evidence="3" type="ORF">yc1106_00333</name>
</gene>
<proteinExistence type="predicted"/>
<evidence type="ECO:0000256" key="2">
    <source>
        <dbReference type="SAM" id="MobiDB-lite"/>
    </source>
</evidence>
<feature type="coiled-coil region" evidence="1">
    <location>
        <begin position="73"/>
        <end position="100"/>
    </location>
</feature>
<feature type="compositionally biased region" description="Low complexity" evidence="2">
    <location>
        <begin position="435"/>
        <end position="444"/>
    </location>
</feature>
<accession>A0A9Q9DNX8</accession>
<feature type="compositionally biased region" description="Basic and acidic residues" evidence="2">
    <location>
        <begin position="372"/>
        <end position="395"/>
    </location>
</feature>
<sequence length="519" mass="59821">MASNNDDRNNSNNSDNDRRQHHRPEDNPFIAFRRFADSQVSSLLNTVFALPATLASYNNAHQAREQCLFGKADQRQCDKLHEIEARIAELRNEGRELFRVGDVHAVLRNSEELVRLDRRADDIRRDILCASHPETQTQPPWPNETELVERVANKKGQEWGWAWDWGFPRPFDHERSNLRDTSEEQDAKDFMALDRLLRMQAEASRLAQEFDDKAWDDSAARVVRFDNCSETRVNDGKPRVWSWSRSWQWPPRTDTSQSDEDTYSPHALEQNRALDRAGIPWRAAYEDLLRAEKIPISQHQLEQTTQQDGEPKCPSGMDTDAWWSRPGTQQQSGEKMQRDEDEPSYEYSHDHEDQHDDPPTPKRNQFPSFNEFRQDSAAHPDREAARYEDYAKEYDDPATEMDAYERLDAASAHTTTPFNSVTSALAEKRKDEAKSSLLSTLTTTERTVAPDGSVTTKVLLKKRFADGREESTETVHTQRGHETDLPAKDPWEALKSSQSRSSEAGDGQAKKRSSWFWSS</sequence>
<dbReference type="OrthoDB" id="4586300at2759"/>
<feature type="region of interest" description="Disordered" evidence="2">
    <location>
        <begin position="1"/>
        <end position="26"/>
    </location>
</feature>
<feature type="compositionally biased region" description="Basic and acidic residues" evidence="2">
    <location>
        <begin position="479"/>
        <end position="492"/>
    </location>
</feature>
<feature type="compositionally biased region" description="Basic and acidic residues" evidence="2">
    <location>
        <begin position="347"/>
        <end position="360"/>
    </location>
</feature>